<dbReference type="Proteomes" id="UP000236333">
    <property type="component" value="Unassembled WGS sequence"/>
</dbReference>
<name>A0A2J8AH85_9CHLO</name>
<accession>A0A2J8AH85</accession>
<protein>
    <recommendedName>
        <fullName evidence="2">Vta1 C-terminal domain-containing protein</fullName>
    </recommendedName>
</protein>
<dbReference type="AlphaFoldDB" id="A0A2J8AH85"/>
<feature type="domain" description="Vta1 C-terminal" evidence="2">
    <location>
        <begin position="143"/>
        <end position="178"/>
    </location>
</feature>
<dbReference type="Gene3D" id="1.20.5.420">
    <property type="entry name" value="Immunoglobulin FC, subunit C"/>
    <property type="match status" value="1"/>
</dbReference>
<feature type="region of interest" description="Disordered" evidence="1">
    <location>
        <begin position="84"/>
        <end position="138"/>
    </location>
</feature>
<comment type="caution">
    <text evidence="3">The sequence shown here is derived from an EMBL/GenBank/DDBJ whole genome shotgun (WGS) entry which is preliminary data.</text>
</comment>
<dbReference type="InterPro" id="IPR044538">
    <property type="entry name" value="Vta1-like"/>
</dbReference>
<proteinExistence type="predicted"/>
<reference evidence="3 4" key="1">
    <citation type="journal article" date="2017" name="Mol. Biol. Evol.">
        <title>The 4-celled Tetrabaena socialis nuclear genome reveals the essential components for genetic control of cell number at the origin of multicellularity in the volvocine lineage.</title>
        <authorList>
            <person name="Featherston J."/>
            <person name="Arakaki Y."/>
            <person name="Hanschen E.R."/>
            <person name="Ferris P.J."/>
            <person name="Michod R.E."/>
            <person name="Olson B.J.S.C."/>
            <person name="Nozaki H."/>
            <person name="Durand P.M."/>
        </authorList>
    </citation>
    <scope>NUCLEOTIDE SEQUENCE [LARGE SCALE GENOMIC DNA]</scope>
    <source>
        <strain evidence="3 4">NIES-571</strain>
    </source>
</reference>
<sequence>MPPSTFKTSCPPRPPHAKKELSTSSSRMRASRVAEAMAGSASVVGDTSCTRRASWSRADLRLRRMMLVLLTSVLAQYPFVSGGPSAPSLPPPPLPPPHPHSYAQPPPQQQQQPGAPYGGGQAPAATPPRAPALPSGYKPSLQVITDAQRQTKYAVSALSFEDIGTAVKHLTEALRLLTDPQHTTAPPHR</sequence>
<evidence type="ECO:0000313" key="3">
    <source>
        <dbReference type="EMBL" id="PNH11885.1"/>
    </source>
</evidence>
<keyword evidence="4" id="KW-1185">Reference proteome</keyword>
<dbReference type="OrthoDB" id="391137at2759"/>
<evidence type="ECO:0000256" key="1">
    <source>
        <dbReference type="SAM" id="MobiDB-lite"/>
    </source>
</evidence>
<feature type="region of interest" description="Disordered" evidence="1">
    <location>
        <begin position="1"/>
        <end position="30"/>
    </location>
</feature>
<dbReference type="GO" id="GO:0032511">
    <property type="term" value="P:late endosome to vacuole transport via multivesicular body sorting pathway"/>
    <property type="evidence" value="ECO:0007669"/>
    <property type="project" value="InterPro"/>
</dbReference>
<evidence type="ECO:0000259" key="2">
    <source>
        <dbReference type="Pfam" id="PF18097"/>
    </source>
</evidence>
<dbReference type="GO" id="GO:0005771">
    <property type="term" value="C:multivesicular body"/>
    <property type="evidence" value="ECO:0007669"/>
    <property type="project" value="TreeGrafter"/>
</dbReference>
<feature type="compositionally biased region" description="Pro residues" evidence="1">
    <location>
        <begin position="87"/>
        <end position="108"/>
    </location>
</feature>
<dbReference type="PANTHER" id="PTHR46009:SF1">
    <property type="entry name" value="VACUOLAR PROTEIN SORTING-ASSOCIATED PROTEIN VTA1 HOMOLOG"/>
    <property type="match status" value="1"/>
</dbReference>
<gene>
    <name evidence="3" type="ORF">TSOC_001234</name>
</gene>
<dbReference type="EMBL" id="PGGS01000019">
    <property type="protein sequence ID" value="PNH11885.1"/>
    <property type="molecule type" value="Genomic_DNA"/>
</dbReference>
<dbReference type="Pfam" id="PF18097">
    <property type="entry name" value="Vta1_C"/>
    <property type="match status" value="1"/>
</dbReference>
<dbReference type="InterPro" id="IPR041212">
    <property type="entry name" value="Vta1_C"/>
</dbReference>
<evidence type="ECO:0000313" key="4">
    <source>
        <dbReference type="Proteomes" id="UP000236333"/>
    </source>
</evidence>
<dbReference type="PANTHER" id="PTHR46009">
    <property type="entry name" value="VACUOLAR PROTEIN SORTING-ASSOCIATED PROTEIN VTA1 HOMOLOG"/>
    <property type="match status" value="1"/>
</dbReference>
<organism evidence="3 4">
    <name type="scientific">Tetrabaena socialis</name>
    <dbReference type="NCBI Taxonomy" id="47790"/>
    <lineage>
        <taxon>Eukaryota</taxon>
        <taxon>Viridiplantae</taxon>
        <taxon>Chlorophyta</taxon>
        <taxon>core chlorophytes</taxon>
        <taxon>Chlorophyceae</taxon>
        <taxon>CS clade</taxon>
        <taxon>Chlamydomonadales</taxon>
        <taxon>Tetrabaenaceae</taxon>
        <taxon>Tetrabaena</taxon>
    </lineage>
</organism>